<keyword evidence="2" id="KW-0472">Membrane</keyword>
<name>A0A6G0XBI9_9STRA</name>
<keyword evidence="2" id="KW-0812">Transmembrane</keyword>
<feature type="compositionally biased region" description="Low complexity" evidence="1">
    <location>
        <begin position="1"/>
        <end position="20"/>
    </location>
</feature>
<proteinExistence type="predicted"/>
<reference evidence="3 4" key="1">
    <citation type="submission" date="2019-07" db="EMBL/GenBank/DDBJ databases">
        <title>Genomics analysis of Aphanomyces spp. identifies a new class of oomycete effector associated with host adaptation.</title>
        <authorList>
            <person name="Gaulin E."/>
        </authorList>
    </citation>
    <scope>NUCLEOTIDE SEQUENCE [LARGE SCALE GENOMIC DNA]</scope>
    <source>
        <strain evidence="3 4">ATCC 201684</strain>
    </source>
</reference>
<dbReference type="GO" id="GO:0016020">
    <property type="term" value="C:membrane"/>
    <property type="evidence" value="ECO:0007669"/>
    <property type="project" value="InterPro"/>
</dbReference>
<dbReference type="Proteomes" id="UP000481153">
    <property type="component" value="Unassembled WGS sequence"/>
</dbReference>
<accession>A0A6G0XBI9</accession>
<dbReference type="GO" id="GO:0016192">
    <property type="term" value="P:vesicle-mediated transport"/>
    <property type="evidence" value="ECO:0007669"/>
    <property type="project" value="InterPro"/>
</dbReference>
<dbReference type="EMBL" id="VJMJ01000084">
    <property type="protein sequence ID" value="KAF0737383.1"/>
    <property type="molecule type" value="Genomic_DNA"/>
</dbReference>
<organism evidence="3 4">
    <name type="scientific">Aphanomyces euteiches</name>
    <dbReference type="NCBI Taxonomy" id="100861"/>
    <lineage>
        <taxon>Eukaryota</taxon>
        <taxon>Sar</taxon>
        <taxon>Stramenopiles</taxon>
        <taxon>Oomycota</taxon>
        <taxon>Saprolegniomycetes</taxon>
        <taxon>Saprolegniales</taxon>
        <taxon>Verrucalvaceae</taxon>
        <taxon>Aphanomyces</taxon>
    </lineage>
</organism>
<keyword evidence="4" id="KW-1185">Reference proteome</keyword>
<sequence>MSSPSTSPNTSLPPLSPSSSDAGTDDVIHTIEGVQTAVNRMKECILTVNTHCDHADPTTESTFVAKTQSDLDAATALSRQIAAFLDLQRQNASPDEKDRLKATQKDFVEAMKQLQQTQRMHARKREALVEYDLIQTSAVVTARDLERAKEDEAKIVHLAEATGEIRQVFKAVGAIVGEQTVAVHQVAAHTKEVTLQIGRAITEEEQAAYLRAQEMKKRCLVLLLLVIVVAAVATPLILTYYKPNLNLVFLDSLMASTATVESATLNTVEQAAAAVARMKECLSIVEDRCHAPDMTTEKQFVEQTQAPLDEATALSRQVANFLKHKHAKADVKAVQVDFVATMKRLLETQRMHTRKHEAVVEYDLIQSGTVSSDEFKAGRDVLEKELALAEEMGHLVHTVDQVHKVVHDQTAVIEHVKADIEAVSLEIGAAVTAEEQAAYLRWEKTKKQYLLALLVLMIVTAIVTPIVLTFAR</sequence>
<evidence type="ECO:0000313" key="4">
    <source>
        <dbReference type="Proteomes" id="UP000481153"/>
    </source>
</evidence>
<keyword evidence="2" id="KW-1133">Transmembrane helix</keyword>
<evidence type="ECO:0000256" key="1">
    <source>
        <dbReference type="SAM" id="MobiDB-lite"/>
    </source>
</evidence>
<feature type="region of interest" description="Disordered" evidence="1">
    <location>
        <begin position="1"/>
        <end position="25"/>
    </location>
</feature>
<comment type="caution">
    <text evidence="3">The sequence shown here is derived from an EMBL/GenBank/DDBJ whole genome shotgun (WGS) entry which is preliminary data.</text>
</comment>
<dbReference type="VEuPathDB" id="FungiDB:AeMF1_021749"/>
<evidence type="ECO:0000256" key="2">
    <source>
        <dbReference type="SAM" id="Phobius"/>
    </source>
</evidence>
<dbReference type="InterPro" id="IPR010989">
    <property type="entry name" value="SNARE"/>
</dbReference>
<dbReference type="SUPFAM" id="SSF47661">
    <property type="entry name" value="t-snare proteins"/>
    <property type="match status" value="1"/>
</dbReference>
<evidence type="ECO:0000313" key="3">
    <source>
        <dbReference type="EMBL" id="KAF0737383.1"/>
    </source>
</evidence>
<dbReference type="Gene3D" id="1.20.5.110">
    <property type="match status" value="1"/>
</dbReference>
<evidence type="ECO:0008006" key="5">
    <source>
        <dbReference type="Google" id="ProtNLM"/>
    </source>
</evidence>
<gene>
    <name evidence="3" type="ORF">Ae201684_006548</name>
</gene>
<protein>
    <recommendedName>
        <fullName evidence="5">t-SNARE coiled-coil homology domain-containing protein</fullName>
    </recommendedName>
</protein>
<feature type="transmembrane region" description="Helical" evidence="2">
    <location>
        <begin position="449"/>
        <end position="471"/>
    </location>
</feature>
<dbReference type="AlphaFoldDB" id="A0A6G0XBI9"/>
<feature type="transmembrane region" description="Helical" evidence="2">
    <location>
        <begin position="219"/>
        <end position="241"/>
    </location>
</feature>